<feature type="region of interest" description="Disordered" evidence="4">
    <location>
        <begin position="1"/>
        <end position="34"/>
    </location>
</feature>
<keyword evidence="7" id="KW-1185">Reference proteome</keyword>
<keyword evidence="1" id="KW-0444">Lipid biosynthesis</keyword>
<keyword evidence="1" id="KW-0594">Phospholipid biosynthesis</keyword>
<dbReference type="Gene3D" id="3.90.1200.10">
    <property type="match status" value="1"/>
</dbReference>
<evidence type="ECO:0000259" key="5">
    <source>
        <dbReference type="SMART" id="SM00474"/>
    </source>
</evidence>
<evidence type="ECO:0000256" key="3">
    <source>
        <dbReference type="ARBA" id="ARBA00038211"/>
    </source>
</evidence>
<proteinExistence type="inferred from homology"/>
<dbReference type="SMART" id="SM00474">
    <property type="entry name" value="35EXOc"/>
    <property type="match status" value="1"/>
</dbReference>
<dbReference type="GO" id="GO:0003676">
    <property type="term" value="F:nucleic acid binding"/>
    <property type="evidence" value="ECO:0007669"/>
    <property type="project" value="InterPro"/>
</dbReference>
<dbReference type="GO" id="GO:0008408">
    <property type="term" value="F:3'-5' exonuclease activity"/>
    <property type="evidence" value="ECO:0007669"/>
    <property type="project" value="InterPro"/>
</dbReference>
<gene>
    <name evidence="6" type="ORF">CBOVIS_LOCUS5423</name>
</gene>
<comment type="caution">
    <text evidence="6">The sequence shown here is derived from an EMBL/GenBank/DDBJ whole genome shotgun (WGS) entry which is preliminary data.</text>
</comment>
<dbReference type="InterPro" id="IPR002782">
    <property type="entry name" value="Mut7-C_RNAse_dom"/>
</dbReference>
<dbReference type="SUPFAM" id="SSF53098">
    <property type="entry name" value="Ribonuclease H-like"/>
    <property type="match status" value="1"/>
</dbReference>
<feature type="compositionally biased region" description="Basic and acidic residues" evidence="4">
    <location>
        <begin position="10"/>
        <end position="34"/>
    </location>
</feature>
<dbReference type="InterPro" id="IPR012337">
    <property type="entry name" value="RNaseH-like_sf"/>
</dbReference>
<dbReference type="GO" id="GO:0004305">
    <property type="term" value="F:ethanolamine kinase activity"/>
    <property type="evidence" value="ECO:0007669"/>
    <property type="project" value="TreeGrafter"/>
</dbReference>
<dbReference type="InterPro" id="IPR036397">
    <property type="entry name" value="RNaseH_sf"/>
</dbReference>
<dbReference type="PANTHER" id="PTHR22603:SF30">
    <property type="entry name" value="CHOLINE_ETHANOLAMINE KINASE"/>
    <property type="match status" value="1"/>
</dbReference>
<evidence type="ECO:0000256" key="1">
    <source>
        <dbReference type="ARBA" id="ARBA00023209"/>
    </source>
</evidence>
<dbReference type="EMBL" id="CADEPM010000003">
    <property type="protein sequence ID" value="CAB3402870.1"/>
    <property type="molecule type" value="Genomic_DNA"/>
</dbReference>
<keyword evidence="2" id="KW-1208">Phospholipid metabolism</keyword>
<keyword evidence="1" id="KW-0443">Lipid metabolism</keyword>
<accession>A0A8S1EGQ6</accession>
<dbReference type="Pfam" id="PF01633">
    <property type="entry name" value="Choline_kinase"/>
    <property type="match status" value="1"/>
</dbReference>
<name>A0A8S1EGQ6_9PELO</name>
<dbReference type="GO" id="GO:0004103">
    <property type="term" value="F:choline kinase activity"/>
    <property type="evidence" value="ECO:0007669"/>
    <property type="project" value="TreeGrafter"/>
</dbReference>
<dbReference type="OrthoDB" id="18193at2759"/>
<dbReference type="Proteomes" id="UP000494206">
    <property type="component" value="Unassembled WGS sequence"/>
</dbReference>
<dbReference type="Gene3D" id="3.30.200.20">
    <property type="entry name" value="Phosphorylase Kinase, domain 1"/>
    <property type="match status" value="1"/>
</dbReference>
<feature type="domain" description="3'-5' exonuclease" evidence="5">
    <location>
        <begin position="420"/>
        <end position="620"/>
    </location>
</feature>
<evidence type="ECO:0000313" key="7">
    <source>
        <dbReference type="Proteomes" id="UP000494206"/>
    </source>
</evidence>
<dbReference type="PANTHER" id="PTHR22603">
    <property type="entry name" value="CHOLINE/ETHANOALAMINE KINASE"/>
    <property type="match status" value="1"/>
</dbReference>
<dbReference type="GO" id="GO:0006646">
    <property type="term" value="P:phosphatidylethanolamine biosynthetic process"/>
    <property type="evidence" value="ECO:0007669"/>
    <property type="project" value="TreeGrafter"/>
</dbReference>
<dbReference type="Gene3D" id="3.30.420.10">
    <property type="entry name" value="Ribonuclease H-like superfamily/Ribonuclease H"/>
    <property type="match status" value="1"/>
</dbReference>
<reference evidence="6 7" key="1">
    <citation type="submission" date="2020-04" db="EMBL/GenBank/DDBJ databases">
        <authorList>
            <person name="Laetsch R D."/>
            <person name="Stevens L."/>
            <person name="Kumar S."/>
            <person name="Blaxter L. M."/>
        </authorList>
    </citation>
    <scope>NUCLEOTIDE SEQUENCE [LARGE SCALE GENOMIC DNA]</scope>
</reference>
<dbReference type="InterPro" id="IPR011009">
    <property type="entry name" value="Kinase-like_dom_sf"/>
</dbReference>
<evidence type="ECO:0000256" key="2">
    <source>
        <dbReference type="ARBA" id="ARBA00023264"/>
    </source>
</evidence>
<sequence>MENEVEPETSVEKPKEKLTKAQKKEKYRQDYPEPIKSRREQLKAEFVKTDEKRLDRLDDIFFGYFEEDFAAGVNIFGTVVDHFKAMPDKSKQNAKNLATMHLKAFQTWLDARDDVEDLKKKYLTIEIQIAALQSCTGSTSHYYDLLAPIFDFSSDNLEEEMKKSIQERIAKKEFKEAAEIVIANNMQKYFGFQQLIVPLILQDRTHIVMEYIKNIPTLQKEYVQWYDHFIGMSEIAVSMELEKWEGSMTVKPSRFCGKSLEKYMNTIFNKLAKEYDLDITCEKDAPKYNDKKLEKALKHFVGNRYDPDAKQIATDDVYFQQIRSTLNQSSRSVVEEFLFYLWTSNDKEKQIDALSWIFLLNIDPHSKDVPGKIRDYFRDGDRSLITEAKELLQIRLSKEIPLDGQKLYLIEGKDITITIVKNDADLEILNSHLKFYLDSDEDEHKFVGFDTEWRPSHLCTSLSEKIAIMQLYFGNQVWIVDCVELERNSSTREESWKKFANRLLKSKLQIIGFDLPNDIDALLSIKMLKNYISMEEIKNVYCLKRLTENINDIDPNVLGLEKRFFKLSDLTKNLLGIQLNKTEQCSNWQARPLRKDQIVYAAMDAYVVVRAFEDILNKAAEKLKINVEEQIQLSSIFTPKKEKGLSKDVKKLDHFKWIEIYEILKDHKDPTKRLQRPYEIKCIVDTMLLGWGKHLRRVGIDVIIPSDCDAADFLKKIRTMKKQGGEYLRYILTVPSKNLLALRGDYGQLVIDFPDVVGKLPIEQLCSFFDKFNIDIRPDDVFLRCTKCNSRCLLKFPSPYVHFLHQYHIIFLQNVYRSDMKEFPLEYWIEKMRKVNKNDYEGIEVKLTRPSEESDWIVATTSQGSLHITRNIVIHNNRDDGVRVRISKVPDDTFQRPNLVFSICGDCGTVFYDGKRNKLFNEHSLDSKVIKEKARKFGEEYVNGDWKDLDLDRIEISPITGGQSNLLFLVSAGCELEIPQFLIRIYCQLSSDEDVMTNNLTFALLAERGLGPKLYGFFKGGRLEEFLHCTTFNEDDTRIAKNSEKIGKLFPRYHEREFPIQKSPRAIAVMRDMIEVLRIKGCEKHTIVTDQVDFKNHPETLSLEMLTSELDEFEKMAKIFNETVVFCHNDLAPANILEFQNGNLMFIDYEYGCYNWRGYDVGMHMSELAFDYRDSNGNGYKIEQSMFVNNHPNFEIIARSYIEQLYNMKAENPKRIFPKTDDKEYEIGRFLNECLFFFPLTNLYWAIWSLRNHYLNYDNGINLEMAANDRFAIYFYLKSRSKQIYNELC</sequence>
<dbReference type="GO" id="GO:0006139">
    <property type="term" value="P:nucleobase-containing compound metabolic process"/>
    <property type="evidence" value="ECO:0007669"/>
    <property type="project" value="InterPro"/>
</dbReference>
<dbReference type="SUPFAM" id="SSF56112">
    <property type="entry name" value="Protein kinase-like (PK-like)"/>
    <property type="match status" value="1"/>
</dbReference>
<dbReference type="Pfam" id="PF01927">
    <property type="entry name" value="Mut7-C"/>
    <property type="match status" value="1"/>
</dbReference>
<dbReference type="GO" id="GO:0005737">
    <property type="term" value="C:cytoplasm"/>
    <property type="evidence" value="ECO:0007669"/>
    <property type="project" value="TreeGrafter"/>
</dbReference>
<comment type="similarity">
    <text evidence="3">Belongs to the choline/ethanolamine kinase family.</text>
</comment>
<evidence type="ECO:0000313" key="6">
    <source>
        <dbReference type="EMBL" id="CAB3402870.1"/>
    </source>
</evidence>
<dbReference type="Pfam" id="PF01612">
    <property type="entry name" value="DNA_pol_A_exo1"/>
    <property type="match status" value="1"/>
</dbReference>
<organism evidence="6 7">
    <name type="scientific">Caenorhabditis bovis</name>
    <dbReference type="NCBI Taxonomy" id="2654633"/>
    <lineage>
        <taxon>Eukaryota</taxon>
        <taxon>Metazoa</taxon>
        <taxon>Ecdysozoa</taxon>
        <taxon>Nematoda</taxon>
        <taxon>Chromadorea</taxon>
        <taxon>Rhabditida</taxon>
        <taxon>Rhabditina</taxon>
        <taxon>Rhabditomorpha</taxon>
        <taxon>Rhabditoidea</taxon>
        <taxon>Rhabditidae</taxon>
        <taxon>Peloderinae</taxon>
        <taxon>Caenorhabditis</taxon>
    </lineage>
</organism>
<protein>
    <recommendedName>
        <fullName evidence="5">3'-5' exonuclease domain-containing protein</fullName>
    </recommendedName>
</protein>
<dbReference type="InterPro" id="IPR002562">
    <property type="entry name" value="3'-5'_exonuclease_dom"/>
</dbReference>
<evidence type="ECO:0000256" key="4">
    <source>
        <dbReference type="SAM" id="MobiDB-lite"/>
    </source>
</evidence>